<dbReference type="EMBL" id="CP000837">
    <property type="protein sequence ID" value="ADE32286.1"/>
    <property type="molecule type" value="Genomic_DNA"/>
</dbReference>
<evidence type="ECO:0000256" key="2">
    <source>
        <dbReference type="ARBA" id="ARBA00022694"/>
    </source>
</evidence>
<keyword evidence="3 7" id="KW-0540">Nuclease</keyword>
<dbReference type="PROSITE" id="PS00648">
    <property type="entry name" value="RIBONUCLEASE_P"/>
    <property type="match status" value="1"/>
</dbReference>
<dbReference type="GO" id="GO:0000049">
    <property type="term" value="F:tRNA binding"/>
    <property type="evidence" value="ECO:0007669"/>
    <property type="project" value="UniProtKB-UniRule"/>
</dbReference>
<dbReference type="PANTHER" id="PTHR33992:SF1">
    <property type="entry name" value="RIBONUCLEASE P PROTEIN COMPONENT"/>
    <property type="match status" value="1"/>
</dbReference>
<keyword evidence="4 7" id="KW-0255">Endonuclease</keyword>
<dbReference type="GO" id="GO:0042781">
    <property type="term" value="F:3'-tRNA processing endoribonuclease activity"/>
    <property type="evidence" value="ECO:0007669"/>
    <property type="project" value="TreeGrafter"/>
</dbReference>
<evidence type="ECO:0000256" key="3">
    <source>
        <dbReference type="ARBA" id="ARBA00022722"/>
    </source>
</evidence>
<evidence type="ECO:0000256" key="8">
    <source>
        <dbReference type="NCBIfam" id="TIGR00188"/>
    </source>
</evidence>
<evidence type="ECO:0000256" key="6">
    <source>
        <dbReference type="ARBA" id="ARBA00022884"/>
    </source>
</evidence>
<proteinExistence type="inferred from homology"/>
<dbReference type="HOGENOM" id="CLU_117179_9_1_9"/>
<dbReference type="InterPro" id="IPR020568">
    <property type="entry name" value="Ribosomal_Su5_D2-typ_SF"/>
</dbReference>
<evidence type="ECO:0000256" key="4">
    <source>
        <dbReference type="ARBA" id="ARBA00022759"/>
    </source>
</evidence>
<dbReference type="Proteomes" id="UP000002359">
    <property type="component" value="Chromosome"/>
</dbReference>
<evidence type="ECO:0000313" key="9">
    <source>
        <dbReference type="EMBL" id="ADE32286.1"/>
    </source>
</evidence>
<protein>
    <recommendedName>
        <fullName evidence="7 8">Ribonuclease P protein component</fullName>
        <shortName evidence="7">RNase P protein</shortName>
        <shortName evidence="7">RNaseP protein</shortName>
        <ecNumber evidence="7 8">3.1.26.5</ecNumber>
    </recommendedName>
    <alternativeName>
        <fullName evidence="7">Protein C5</fullName>
    </alternativeName>
</protein>
<gene>
    <name evidence="7" type="primary">rnpA</name>
    <name evidence="9" type="ordered locus">SSGZ1_1830</name>
</gene>
<reference evidence="9 10" key="1">
    <citation type="journal article" date="2009" name="J. Infect. Dis.">
        <title>Clinical, experimental, and genomic differences between intermediately pathogenic, highly pathogenic, and epidemic Streptococcus suis.</title>
        <authorList>
            <person name="Ye C."/>
            <person name="Zheng H."/>
            <person name="Zhang J."/>
            <person name="Jing H."/>
            <person name="Wang L."/>
            <person name="Xiong Y."/>
            <person name="Wang W."/>
            <person name="Zhou Z."/>
            <person name="Sun Q."/>
            <person name="Luo X."/>
            <person name="Du H."/>
            <person name="Gottschalk M."/>
            <person name="Xu J."/>
        </authorList>
    </citation>
    <scope>NUCLEOTIDE SEQUENCE [LARGE SCALE GENOMIC DNA]</scope>
    <source>
        <strain evidence="9 10">GZ1</strain>
    </source>
</reference>
<dbReference type="Gene3D" id="3.30.230.10">
    <property type="match status" value="1"/>
</dbReference>
<dbReference type="Pfam" id="PF00825">
    <property type="entry name" value="Ribonuclease_P"/>
    <property type="match status" value="1"/>
</dbReference>
<dbReference type="FunFam" id="3.30.230.10:FF:000021">
    <property type="entry name" value="Ribonuclease P protein component"/>
    <property type="match status" value="1"/>
</dbReference>
<evidence type="ECO:0000256" key="7">
    <source>
        <dbReference type="HAMAP-Rule" id="MF_00227"/>
    </source>
</evidence>
<dbReference type="EC" id="3.1.26.5" evidence="7 8"/>
<sequence length="133" mass="15936">MWYNRSNFERWSGSLKKSYRVKRERDFNDIFTKGNNVANRRFVVYRLPKEQKHFRVGLSVSKKLGNAVMRNKIKRRIRHILIECQHQLVADDFVIIARKGVEELSYQEMKQNLIHVLKLAKLYQEGVVIEKES</sequence>
<dbReference type="InterPro" id="IPR020539">
    <property type="entry name" value="RNase_P_CS"/>
</dbReference>
<dbReference type="SUPFAM" id="SSF54211">
    <property type="entry name" value="Ribosomal protein S5 domain 2-like"/>
    <property type="match status" value="1"/>
</dbReference>
<dbReference type="NCBIfam" id="TIGR00188">
    <property type="entry name" value="rnpA"/>
    <property type="match status" value="1"/>
</dbReference>
<keyword evidence="2 7" id="KW-0819">tRNA processing</keyword>
<dbReference type="InterPro" id="IPR014721">
    <property type="entry name" value="Ribsml_uS5_D2-typ_fold_subgr"/>
</dbReference>
<evidence type="ECO:0000256" key="1">
    <source>
        <dbReference type="ARBA" id="ARBA00002663"/>
    </source>
</evidence>
<dbReference type="GO" id="GO:0030677">
    <property type="term" value="C:ribonuclease P complex"/>
    <property type="evidence" value="ECO:0007669"/>
    <property type="project" value="TreeGrafter"/>
</dbReference>
<comment type="similarity">
    <text evidence="7">Belongs to the RnpA family.</text>
</comment>
<comment type="subunit">
    <text evidence="7">Consists of a catalytic RNA component (M1 or rnpB) and a protein subunit.</text>
</comment>
<dbReference type="PATRIC" id="fig|423211.3.peg.1802"/>
<comment type="function">
    <text evidence="1 7">RNaseP catalyzes the removal of the 5'-leader sequence from pre-tRNA to produce the mature 5'-terminus. It can also cleave other RNA substrates such as 4.5S RNA. The protein component plays an auxiliary but essential role in vivo by binding to the 5'-leader sequence and broadening the substrate specificity of the ribozyme.</text>
</comment>
<evidence type="ECO:0000256" key="5">
    <source>
        <dbReference type="ARBA" id="ARBA00022801"/>
    </source>
</evidence>
<dbReference type="GO" id="GO:0004526">
    <property type="term" value="F:ribonuclease P activity"/>
    <property type="evidence" value="ECO:0007669"/>
    <property type="project" value="UniProtKB-UniRule"/>
</dbReference>
<dbReference type="AlphaFoldDB" id="D5AKC1"/>
<comment type="catalytic activity">
    <reaction evidence="7">
        <text>Endonucleolytic cleavage of RNA, removing 5'-extranucleotides from tRNA precursor.</text>
        <dbReference type="EC" id="3.1.26.5"/>
    </reaction>
</comment>
<dbReference type="PANTHER" id="PTHR33992">
    <property type="entry name" value="RIBONUCLEASE P PROTEIN COMPONENT"/>
    <property type="match status" value="1"/>
</dbReference>
<dbReference type="InterPro" id="IPR000100">
    <property type="entry name" value="RNase_P"/>
</dbReference>
<keyword evidence="5 7" id="KW-0378">Hydrolase</keyword>
<dbReference type="HAMAP" id="MF_00227">
    <property type="entry name" value="RNase_P"/>
    <property type="match status" value="1"/>
</dbReference>
<dbReference type="GO" id="GO:0001682">
    <property type="term" value="P:tRNA 5'-leader removal"/>
    <property type="evidence" value="ECO:0007669"/>
    <property type="project" value="UniProtKB-UniRule"/>
</dbReference>
<dbReference type="KEGG" id="ssw:SSGZ1_1830"/>
<organism evidence="9 10">
    <name type="scientific">Streptococcus suis (strain GZ1)</name>
    <dbReference type="NCBI Taxonomy" id="423211"/>
    <lineage>
        <taxon>Bacteria</taxon>
        <taxon>Bacillati</taxon>
        <taxon>Bacillota</taxon>
        <taxon>Bacilli</taxon>
        <taxon>Lactobacillales</taxon>
        <taxon>Streptococcaceae</taxon>
        <taxon>Streptococcus</taxon>
    </lineage>
</organism>
<evidence type="ECO:0000313" key="10">
    <source>
        <dbReference type="Proteomes" id="UP000002359"/>
    </source>
</evidence>
<name>D5AKC1_STRGZ</name>
<accession>D5AKC1</accession>
<keyword evidence="6 7" id="KW-0694">RNA-binding</keyword>